<keyword evidence="9 11" id="KW-0368">Histidine biosynthesis</keyword>
<evidence type="ECO:0000256" key="10">
    <source>
        <dbReference type="ARBA" id="ARBA00047481"/>
    </source>
</evidence>
<dbReference type="AlphaFoldDB" id="A0A2S6GNX4"/>
<dbReference type="RefSeq" id="WP_104424921.1">
    <property type="nucleotide sequence ID" value="NZ_PTIY01000015.1"/>
</dbReference>
<keyword evidence="7 11" id="KW-0808">Transferase</keyword>
<dbReference type="InterPro" id="IPR015422">
    <property type="entry name" value="PyrdxlP-dep_Trfase_small"/>
</dbReference>
<dbReference type="EMBL" id="PTIY01000015">
    <property type="protein sequence ID" value="PPK66942.1"/>
    <property type="molecule type" value="Genomic_DNA"/>
</dbReference>
<evidence type="ECO:0000259" key="12">
    <source>
        <dbReference type="Pfam" id="PF00155"/>
    </source>
</evidence>
<keyword evidence="14" id="KW-1185">Reference proteome</keyword>
<name>A0A2S6GNX4_9GAMM</name>
<evidence type="ECO:0000256" key="5">
    <source>
        <dbReference type="ARBA" id="ARBA00022576"/>
    </source>
</evidence>
<evidence type="ECO:0000256" key="9">
    <source>
        <dbReference type="ARBA" id="ARBA00023102"/>
    </source>
</evidence>
<dbReference type="GO" id="GO:0030170">
    <property type="term" value="F:pyridoxal phosphate binding"/>
    <property type="evidence" value="ECO:0007669"/>
    <property type="project" value="InterPro"/>
</dbReference>
<organism evidence="13 14">
    <name type="scientific">Methylobacter tundripaludum</name>
    <dbReference type="NCBI Taxonomy" id="173365"/>
    <lineage>
        <taxon>Bacteria</taxon>
        <taxon>Pseudomonadati</taxon>
        <taxon>Pseudomonadota</taxon>
        <taxon>Gammaproteobacteria</taxon>
        <taxon>Methylococcales</taxon>
        <taxon>Methylococcaceae</taxon>
        <taxon>Methylobacter</taxon>
    </lineage>
</organism>
<comment type="catalytic activity">
    <reaction evidence="10 11">
        <text>L-histidinol phosphate + 2-oxoglutarate = 3-(imidazol-4-yl)-2-oxopropyl phosphate + L-glutamate</text>
        <dbReference type="Rhea" id="RHEA:23744"/>
        <dbReference type="ChEBI" id="CHEBI:16810"/>
        <dbReference type="ChEBI" id="CHEBI:29985"/>
        <dbReference type="ChEBI" id="CHEBI:57766"/>
        <dbReference type="ChEBI" id="CHEBI:57980"/>
        <dbReference type="EC" id="2.6.1.9"/>
    </reaction>
</comment>
<dbReference type="UniPathway" id="UPA00031">
    <property type="reaction ID" value="UER00012"/>
</dbReference>
<evidence type="ECO:0000256" key="3">
    <source>
        <dbReference type="ARBA" id="ARBA00007970"/>
    </source>
</evidence>
<feature type="domain" description="Aminotransferase class I/classII large" evidence="12">
    <location>
        <begin position="29"/>
        <end position="353"/>
    </location>
</feature>
<dbReference type="PANTHER" id="PTHR42885">
    <property type="entry name" value="HISTIDINOL-PHOSPHATE AMINOTRANSFERASE-RELATED"/>
    <property type="match status" value="1"/>
</dbReference>
<evidence type="ECO:0000256" key="2">
    <source>
        <dbReference type="ARBA" id="ARBA00005011"/>
    </source>
</evidence>
<dbReference type="SUPFAM" id="SSF53383">
    <property type="entry name" value="PLP-dependent transferases"/>
    <property type="match status" value="1"/>
</dbReference>
<reference evidence="13 14" key="1">
    <citation type="submission" date="2018-02" db="EMBL/GenBank/DDBJ databases">
        <title>Subsurface microbial communities from deep shales in Ohio and West Virginia, USA.</title>
        <authorList>
            <person name="Wrighton K."/>
        </authorList>
    </citation>
    <scope>NUCLEOTIDE SEQUENCE [LARGE SCALE GENOMIC DNA]</scope>
    <source>
        <strain evidence="13 14">OWC-G53F</strain>
    </source>
</reference>
<dbReference type="HAMAP" id="MF_01023">
    <property type="entry name" value="HisC_aminotrans_2"/>
    <property type="match status" value="1"/>
</dbReference>
<dbReference type="EC" id="2.6.1.9" evidence="11"/>
<evidence type="ECO:0000256" key="1">
    <source>
        <dbReference type="ARBA" id="ARBA00001933"/>
    </source>
</evidence>
<evidence type="ECO:0000256" key="4">
    <source>
        <dbReference type="ARBA" id="ARBA00011738"/>
    </source>
</evidence>
<evidence type="ECO:0000313" key="13">
    <source>
        <dbReference type="EMBL" id="PPK66942.1"/>
    </source>
</evidence>
<evidence type="ECO:0000313" key="14">
    <source>
        <dbReference type="Proteomes" id="UP000238071"/>
    </source>
</evidence>
<dbReference type="Gene3D" id="3.40.640.10">
    <property type="entry name" value="Type I PLP-dependent aspartate aminotransferase-like (Major domain)"/>
    <property type="match status" value="1"/>
</dbReference>
<accession>A0A2S6GNX4</accession>
<sequence>MSENNLLSSLFRKEVLAMSAYKVADATGLIKLDAMENPYSWPEDIKKDWLEALKDCPLNRYPDPEARHLTATIKRLNNIPDQFDVLLGNGSDEIIQLLLMALPSDACVLAPDPGFVMYKQLSLCLGYHAIPLLEGSFDLDLPAMLDAIERHQPSVIFLAYPNNPTGNLFSEASVLDIIKAAKGLVVIDEAYAPFADASFIDSLGQYDNLLVMRTVSKLGLAGLRLGYIAGTPDLIEQLDKIRLPYNINILTQVSANFALSNKVLFDRQTQQICAERSIVFQRLNELSGITAYPSAANFILFKTPENRANEIFDSIKQQGVLIKNLSAQGGLLADCLRVTIGKPEENAAFLAALTNSLNTLFDYVQDKP</sequence>
<comment type="similarity">
    <text evidence="3 11">Belongs to the class-II pyridoxal-phosphate-dependent aminotransferase family. Histidinol-phosphate aminotransferase subfamily.</text>
</comment>
<comment type="pathway">
    <text evidence="2 11">Amino-acid biosynthesis; L-histidine biosynthesis; L-histidine from 5-phospho-alpha-D-ribose 1-diphosphate: step 7/9.</text>
</comment>
<dbReference type="InterPro" id="IPR015421">
    <property type="entry name" value="PyrdxlP-dep_Trfase_major"/>
</dbReference>
<keyword evidence="8 11" id="KW-0663">Pyridoxal phosphate</keyword>
<dbReference type="CDD" id="cd00609">
    <property type="entry name" value="AAT_like"/>
    <property type="match status" value="1"/>
</dbReference>
<dbReference type="GO" id="GO:0000105">
    <property type="term" value="P:L-histidine biosynthetic process"/>
    <property type="evidence" value="ECO:0007669"/>
    <property type="project" value="UniProtKB-UniRule"/>
</dbReference>
<protein>
    <recommendedName>
        <fullName evidence="11">Histidinol-phosphate aminotransferase</fullName>
        <ecNumber evidence="11">2.6.1.9</ecNumber>
    </recommendedName>
    <alternativeName>
        <fullName evidence="11">Imidazole acetol-phosphate transaminase</fullName>
    </alternativeName>
</protein>
<evidence type="ECO:0000256" key="11">
    <source>
        <dbReference type="HAMAP-Rule" id="MF_01023"/>
    </source>
</evidence>
<evidence type="ECO:0000256" key="6">
    <source>
        <dbReference type="ARBA" id="ARBA00022605"/>
    </source>
</evidence>
<dbReference type="Gene3D" id="3.90.1150.10">
    <property type="entry name" value="Aspartate Aminotransferase, domain 1"/>
    <property type="match status" value="1"/>
</dbReference>
<dbReference type="NCBIfam" id="TIGR01141">
    <property type="entry name" value="hisC"/>
    <property type="match status" value="1"/>
</dbReference>
<keyword evidence="5 11" id="KW-0032">Aminotransferase</keyword>
<dbReference type="GO" id="GO:0004400">
    <property type="term" value="F:histidinol-phosphate transaminase activity"/>
    <property type="evidence" value="ECO:0007669"/>
    <property type="project" value="UniProtKB-UniRule"/>
</dbReference>
<gene>
    <name evidence="11" type="primary">hisC</name>
    <name evidence="13" type="ORF">B0F88_11532</name>
</gene>
<dbReference type="Pfam" id="PF00155">
    <property type="entry name" value="Aminotran_1_2"/>
    <property type="match status" value="1"/>
</dbReference>
<feature type="modified residue" description="N6-(pyridoxal phosphate)lysine" evidence="11">
    <location>
        <position position="217"/>
    </location>
</feature>
<evidence type="ECO:0000256" key="7">
    <source>
        <dbReference type="ARBA" id="ARBA00022679"/>
    </source>
</evidence>
<dbReference type="OrthoDB" id="9809616at2"/>
<dbReference type="Proteomes" id="UP000238071">
    <property type="component" value="Unassembled WGS sequence"/>
</dbReference>
<dbReference type="PANTHER" id="PTHR42885:SF2">
    <property type="entry name" value="HISTIDINOL-PHOSPHATE AMINOTRANSFERASE"/>
    <property type="match status" value="1"/>
</dbReference>
<evidence type="ECO:0000256" key="8">
    <source>
        <dbReference type="ARBA" id="ARBA00022898"/>
    </source>
</evidence>
<comment type="cofactor">
    <cofactor evidence="1 11">
        <name>pyridoxal 5'-phosphate</name>
        <dbReference type="ChEBI" id="CHEBI:597326"/>
    </cofactor>
</comment>
<keyword evidence="6 11" id="KW-0028">Amino-acid biosynthesis</keyword>
<dbReference type="InterPro" id="IPR015424">
    <property type="entry name" value="PyrdxlP-dep_Trfase"/>
</dbReference>
<dbReference type="InterPro" id="IPR005861">
    <property type="entry name" value="HisP_aminotrans"/>
</dbReference>
<dbReference type="InterPro" id="IPR004839">
    <property type="entry name" value="Aminotransferase_I/II_large"/>
</dbReference>
<comment type="subunit">
    <text evidence="4 11">Homodimer.</text>
</comment>
<proteinExistence type="inferred from homology"/>
<comment type="caution">
    <text evidence="13">The sequence shown here is derived from an EMBL/GenBank/DDBJ whole genome shotgun (WGS) entry which is preliminary data.</text>
</comment>